<reference evidence="3 4" key="1">
    <citation type="journal article" date="2014" name="Appl. Environ. Microbiol.">
        <title>Comparative Genome Analysis of 'Candidatus Methanoplasma termitum' Indicates a New Mode of Energy Metabolism in the Seventh Order of Methanogens.</title>
        <authorList>
            <person name="Lang K."/>
            <person name="Schuldes J."/>
            <person name="Klingl A."/>
            <person name="Poehlein A."/>
            <person name="Daniel R."/>
            <person name="Brune A."/>
        </authorList>
    </citation>
    <scope>NUCLEOTIDE SEQUENCE [LARGE SCALE GENOMIC DNA]</scope>
    <source>
        <strain evidence="4">Mpt1</strain>
    </source>
</reference>
<dbReference type="OrthoDB" id="56883at2157"/>
<feature type="compositionally biased region" description="Low complexity" evidence="1">
    <location>
        <begin position="221"/>
        <end position="232"/>
    </location>
</feature>
<evidence type="ECO:0000313" key="4">
    <source>
        <dbReference type="Proteomes" id="UP000030787"/>
    </source>
</evidence>
<organism evidence="3 4">
    <name type="scientific">Candidatus Methanoplasma termitum</name>
    <dbReference type="NCBI Taxonomy" id="1577791"/>
    <lineage>
        <taxon>Archaea</taxon>
        <taxon>Methanobacteriati</taxon>
        <taxon>Thermoplasmatota</taxon>
        <taxon>Thermoplasmata</taxon>
        <taxon>Methanomassiliicoccales</taxon>
        <taxon>Methanomassiliicoccaceae</taxon>
        <taxon>Candidatus Methanoplasma</taxon>
    </lineage>
</organism>
<dbReference type="Proteomes" id="UP000030787">
    <property type="component" value="Chromosome"/>
</dbReference>
<proteinExistence type="predicted"/>
<dbReference type="AlphaFoldDB" id="A0A0A7LFW2"/>
<feature type="region of interest" description="Disordered" evidence="1">
    <location>
        <begin position="194"/>
        <end position="260"/>
    </location>
</feature>
<feature type="compositionally biased region" description="Basic and acidic residues" evidence="1">
    <location>
        <begin position="251"/>
        <end position="260"/>
    </location>
</feature>
<dbReference type="HOGENOM" id="CLU_1067941_0_0_2"/>
<dbReference type="EMBL" id="CP010070">
    <property type="protein sequence ID" value="AIZ57147.1"/>
    <property type="molecule type" value="Genomic_DNA"/>
</dbReference>
<dbReference type="KEGG" id="mear:Mpt1_c12850"/>
<feature type="transmembrane region" description="Helical" evidence="2">
    <location>
        <begin position="63"/>
        <end position="85"/>
    </location>
</feature>
<feature type="compositionally biased region" description="Basic and acidic residues" evidence="1">
    <location>
        <begin position="197"/>
        <end position="219"/>
    </location>
</feature>
<accession>A0A0A7LFW2</accession>
<sequence>MDSGMVSRSLKKIFDTDNEVYSTRMAFVFCLVISVLLWWIPVFGPAVAGYVCGRKTGSMVKGLICSLIAGALLLLIIWGLSSLVLRHGGYPGIPANEAAASLTGIVGATASYLKTFFVDGTSNLDLMGLGVVTVFGGVGGILSRQARKEAAFLIATGATEGTIRPVARSVRLYSVNKEMGFKAFDDCITAQRMTTNENKEVNPSRKEPEEEKGKAREGRPVVTTVQTVTTTVSGKTASTQSKESKSPFADILDRSLKKDK</sequence>
<keyword evidence="2" id="KW-1133">Transmembrane helix</keyword>
<keyword evidence="2" id="KW-0472">Membrane</keyword>
<dbReference type="GeneID" id="25399480"/>
<keyword evidence="2" id="KW-0812">Transmembrane</keyword>
<dbReference type="STRING" id="1577791.Mpt1_c12850"/>
<gene>
    <name evidence="3" type="ORF">Mpt1_c12850</name>
</gene>
<protein>
    <submittedName>
        <fullName evidence="3">Uncharacterized protein</fullName>
    </submittedName>
</protein>
<evidence type="ECO:0000313" key="3">
    <source>
        <dbReference type="EMBL" id="AIZ57147.1"/>
    </source>
</evidence>
<evidence type="ECO:0000256" key="2">
    <source>
        <dbReference type="SAM" id="Phobius"/>
    </source>
</evidence>
<keyword evidence="4" id="KW-1185">Reference proteome</keyword>
<name>A0A0A7LFW2_9ARCH</name>
<evidence type="ECO:0000256" key="1">
    <source>
        <dbReference type="SAM" id="MobiDB-lite"/>
    </source>
</evidence>
<dbReference type="RefSeq" id="WP_052399325.1">
    <property type="nucleotide sequence ID" value="NZ_CP010070.1"/>
</dbReference>
<feature type="transmembrane region" description="Helical" evidence="2">
    <location>
        <begin position="26"/>
        <end position="51"/>
    </location>
</feature>
<feature type="transmembrane region" description="Helical" evidence="2">
    <location>
        <begin position="126"/>
        <end position="143"/>
    </location>
</feature>